<comment type="caution">
    <text evidence="1">The sequence shown here is derived from an EMBL/GenBank/DDBJ whole genome shotgun (WGS) entry which is preliminary data.</text>
</comment>
<evidence type="ECO:0000313" key="1">
    <source>
        <dbReference type="EMBL" id="KAI3774157.1"/>
    </source>
</evidence>
<name>A0ACB9FSR1_9ASTR</name>
<accession>A0ACB9FSR1</accession>
<evidence type="ECO:0000313" key="2">
    <source>
        <dbReference type="Proteomes" id="UP001056120"/>
    </source>
</evidence>
<proteinExistence type="predicted"/>
<reference evidence="1 2" key="2">
    <citation type="journal article" date="2022" name="Mol. Ecol. Resour.">
        <title>The genomes of chicory, endive, great burdock and yacon provide insights into Asteraceae paleo-polyploidization history and plant inulin production.</title>
        <authorList>
            <person name="Fan W."/>
            <person name="Wang S."/>
            <person name="Wang H."/>
            <person name="Wang A."/>
            <person name="Jiang F."/>
            <person name="Liu H."/>
            <person name="Zhao H."/>
            <person name="Xu D."/>
            <person name="Zhang Y."/>
        </authorList>
    </citation>
    <scope>NUCLEOTIDE SEQUENCE [LARGE SCALE GENOMIC DNA]</scope>
    <source>
        <strain evidence="2">cv. Yunnan</strain>
        <tissue evidence="1">Leaves</tissue>
    </source>
</reference>
<reference evidence="2" key="1">
    <citation type="journal article" date="2022" name="Mol. Ecol. Resour.">
        <title>The genomes of chicory, endive, great burdock and yacon provide insights into Asteraceae palaeo-polyploidization history and plant inulin production.</title>
        <authorList>
            <person name="Fan W."/>
            <person name="Wang S."/>
            <person name="Wang H."/>
            <person name="Wang A."/>
            <person name="Jiang F."/>
            <person name="Liu H."/>
            <person name="Zhao H."/>
            <person name="Xu D."/>
            <person name="Zhang Y."/>
        </authorList>
    </citation>
    <scope>NUCLEOTIDE SEQUENCE [LARGE SCALE GENOMIC DNA]</scope>
    <source>
        <strain evidence="2">cv. Yunnan</strain>
    </source>
</reference>
<keyword evidence="2" id="KW-1185">Reference proteome</keyword>
<dbReference type="EMBL" id="CM042033">
    <property type="protein sequence ID" value="KAI3774157.1"/>
    <property type="molecule type" value="Genomic_DNA"/>
</dbReference>
<sequence>MDTLIGAAASGKKSSSSSSPTSGVPFPYWKSPLTGNSKDATVHGYSTNSENGTTEEVKKIVSTLNSGQVPSVDFCRNACQLGYPTGHHWPL</sequence>
<protein>
    <submittedName>
        <fullName evidence="1">Uncharacterized protein</fullName>
    </submittedName>
</protein>
<dbReference type="Proteomes" id="UP001056120">
    <property type="component" value="Linkage Group LG16"/>
</dbReference>
<gene>
    <name evidence="1" type="ORF">L1987_48701</name>
</gene>
<organism evidence="1 2">
    <name type="scientific">Smallanthus sonchifolius</name>
    <dbReference type="NCBI Taxonomy" id="185202"/>
    <lineage>
        <taxon>Eukaryota</taxon>
        <taxon>Viridiplantae</taxon>
        <taxon>Streptophyta</taxon>
        <taxon>Embryophyta</taxon>
        <taxon>Tracheophyta</taxon>
        <taxon>Spermatophyta</taxon>
        <taxon>Magnoliopsida</taxon>
        <taxon>eudicotyledons</taxon>
        <taxon>Gunneridae</taxon>
        <taxon>Pentapetalae</taxon>
        <taxon>asterids</taxon>
        <taxon>campanulids</taxon>
        <taxon>Asterales</taxon>
        <taxon>Asteraceae</taxon>
        <taxon>Asteroideae</taxon>
        <taxon>Heliantheae alliance</taxon>
        <taxon>Millerieae</taxon>
        <taxon>Smallanthus</taxon>
    </lineage>
</organism>